<evidence type="ECO:0000256" key="5">
    <source>
        <dbReference type="ARBA" id="ARBA00022500"/>
    </source>
</evidence>
<comment type="similarity">
    <text evidence="3 10">Belongs to the FliL family.</text>
</comment>
<reference evidence="11 12" key="1">
    <citation type="submission" date="2021-03" db="EMBL/GenBank/DDBJ databases">
        <title>Genomic Encyclopedia of Type Strains, Phase IV (KMG-IV): sequencing the most valuable type-strain genomes for metagenomic binning, comparative biology and taxonomic classification.</title>
        <authorList>
            <person name="Goeker M."/>
        </authorList>
    </citation>
    <scope>NUCLEOTIDE SEQUENCE [LARGE SCALE GENOMIC DNA]</scope>
    <source>
        <strain evidence="11 12">DSM 25790</strain>
    </source>
</reference>
<dbReference type="RefSeq" id="WP_029269738.1">
    <property type="nucleotide sequence ID" value="NZ_JBHTJY010000043.1"/>
</dbReference>
<gene>
    <name evidence="11" type="ORF">J2Z81_000136</name>
</gene>
<evidence type="ECO:0000256" key="6">
    <source>
        <dbReference type="ARBA" id="ARBA00022692"/>
    </source>
</evidence>
<comment type="caution">
    <text evidence="11">The sequence shown here is derived from an EMBL/GenBank/DDBJ whole genome shotgun (WGS) entry which is preliminary data.</text>
</comment>
<keyword evidence="8 10" id="KW-1133">Transmembrane helix</keyword>
<keyword evidence="7 10" id="KW-0283">Flagellar rotation</keyword>
<keyword evidence="11" id="KW-0969">Cilium</keyword>
<evidence type="ECO:0000313" key="12">
    <source>
        <dbReference type="Proteomes" id="UP001519294"/>
    </source>
</evidence>
<keyword evidence="11" id="KW-0282">Flagellum</keyword>
<dbReference type="EMBL" id="JAGIKX010000001">
    <property type="protein sequence ID" value="MBP2256204.1"/>
    <property type="molecule type" value="Genomic_DNA"/>
</dbReference>
<keyword evidence="5 10" id="KW-0145">Chemotaxis</keyword>
<dbReference type="PANTHER" id="PTHR35091">
    <property type="entry name" value="FLAGELLAR PROTEIN FLIL"/>
    <property type="match status" value="1"/>
</dbReference>
<dbReference type="Proteomes" id="UP001519294">
    <property type="component" value="Unassembled WGS sequence"/>
</dbReference>
<evidence type="ECO:0000256" key="10">
    <source>
        <dbReference type="RuleBase" id="RU364125"/>
    </source>
</evidence>
<feature type="transmembrane region" description="Helical" evidence="10">
    <location>
        <begin position="7"/>
        <end position="28"/>
    </location>
</feature>
<dbReference type="NCBIfam" id="NF005826">
    <property type="entry name" value="PRK07718.1"/>
    <property type="match status" value="1"/>
</dbReference>
<dbReference type="Pfam" id="PF03748">
    <property type="entry name" value="FliL"/>
    <property type="match status" value="1"/>
</dbReference>
<proteinExistence type="inferred from homology"/>
<keyword evidence="11" id="KW-0966">Cell projection</keyword>
<organism evidence="11 12">
    <name type="scientific">Virgibacillus alimentarius</name>
    <dbReference type="NCBI Taxonomy" id="698769"/>
    <lineage>
        <taxon>Bacteria</taxon>
        <taxon>Bacillati</taxon>
        <taxon>Bacillota</taxon>
        <taxon>Bacilli</taxon>
        <taxon>Bacillales</taxon>
        <taxon>Bacillaceae</taxon>
        <taxon>Virgibacillus</taxon>
    </lineage>
</organism>
<evidence type="ECO:0000313" key="11">
    <source>
        <dbReference type="EMBL" id="MBP2256204.1"/>
    </source>
</evidence>
<keyword evidence="9 10" id="KW-0472">Membrane</keyword>
<evidence type="ECO:0000256" key="8">
    <source>
        <dbReference type="ARBA" id="ARBA00022989"/>
    </source>
</evidence>
<protein>
    <recommendedName>
        <fullName evidence="10">Flagellar protein FliL</fullName>
    </recommendedName>
</protein>
<sequence length="138" mass="15909">MSKLVKTMIIFLFLLLVGVVIFAVFIYIKEKPEKSEAQSIDKMVEYSYKTPEITTDLKDGSFVRIQFQILTDSESAKEEITTREFQLKNILIKELTKMDEGDVRTNLSELEKDIQSKVNDVMSEGKITDVYTISKILQ</sequence>
<comment type="function">
    <text evidence="1 10">Controls the rotational direction of flagella during chemotaxis.</text>
</comment>
<evidence type="ECO:0000256" key="9">
    <source>
        <dbReference type="ARBA" id="ARBA00023136"/>
    </source>
</evidence>
<keyword evidence="12" id="KW-1185">Reference proteome</keyword>
<dbReference type="PANTHER" id="PTHR35091:SF2">
    <property type="entry name" value="FLAGELLAR PROTEIN FLIL"/>
    <property type="match status" value="1"/>
</dbReference>
<keyword evidence="4 10" id="KW-1003">Cell membrane</keyword>
<evidence type="ECO:0000256" key="7">
    <source>
        <dbReference type="ARBA" id="ARBA00022779"/>
    </source>
</evidence>
<accession>A0ABS4S5M1</accession>
<evidence type="ECO:0000256" key="3">
    <source>
        <dbReference type="ARBA" id="ARBA00008281"/>
    </source>
</evidence>
<dbReference type="InterPro" id="IPR005503">
    <property type="entry name" value="FliL"/>
</dbReference>
<name>A0ABS4S5M1_9BACI</name>
<keyword evidence="6 10" id="KW-0812">Transmembrane</keyword>
<comment type="subcellular location">
    <subcellularLocation>
        <location evidence="2">Cell membrane</location>
        <topology evidence="2">Single-pass membrane protein</topology>
    </subcellularLocation>
</comment>
<evidence type="ECO:0000256" key="4">
    <source>
        <dbReference type="ARBA" id="ARBA00022475"/>
    </source>
</evidence>
<evidence type="ECO:0000256" key="2">
    <source>
        <dbReference type="ARBA" id="ARBA00004162"/>
    </source>
</evidence>
<evidence type="ECO:0000256" key="1">
    <source>
        <dbReference type="ARBA" id="ARBA00002254"/>
    </source>
</evidence>